<dbReference type="Gene3D" id="1.20.1070.10">
    <property type="entry name" value="Rhodopsin 7-helix transmembrane proteins"/>
    <property type="match status" value="1"/>
</dbReference>
<feature type="transmembrane region" description="Helical" evidence="11">
    <location>
        <begin position="321"/>
        <end position="343"/>
    </location>
</feature>
<keyword evidence="8" id="KW-0675">Receptor</keyword>
<evidence type="ECO:0000259" key="12">
    <source>
        <dbReference type="PROSITE" id="PS50262"/>
    </source>
</evidence>
<evidence type="ECO:0000256" key="10">
    <source>
        <dbReference type="SAM" id="MobiDB-lite"/>
    </source>
</evidence>
<keyword evidence="2" id="KW-1003">Cell membrane</keyword>
<evidence type="ECO:0000256" key="11">
    <source>
        <dbReference type="SAM" id="Phobius"/>
    </source>
</evidence>
<keyword evidence="4 11" id="KW-1133">Transmembrane helix</keyword>
<name>A0A8C6ZHL6_NOTPE</name>
<dbReference type="GO" id="GO:0004930">
    <property type="term" value="F:G protein-coupled receptor activity"/>
    <property type="evidence" value="ECO:0007669"/>
    <property type="project" value="UniProtKB-KW"/>
</dbReference>
<evidence type="ECO:0000256" key="6">
    <source>
        <dbReference type="ARBA" id="ARBA00023136"/>
    </source>
</evidence>
<evidence type="ECO:0000256" key="5">
    <source>
        <dbReference type="ARBA" id="ARBA00023040"/>
    </source>
</evidence>
<dbReference type="Proteomes" id="UP000694420">
    <property type="component" value="Unplaced"/>
</dbReference>
<accession>A0A8C6ZHL6</accession>
<feature type="transmembrane region" description="Helical" evidence="11">
    <location>
        <begin position="61"/>
        <end position="83"/>
    </location>
</feature>
<dbReference type="Pfam" id="PF00001">
    <property type="entry name" value="7tm_1"/>
    <property type="match status" value="1"/>
</dbReference>
<feature type="compositionally biased region" description="Polar residues" evidence="10">
    <location>
        <begin position="367"/>
        <end position="377"/>
    </location>
</feature>
<feature type="transmembrane region" description="Helical" evidence="11">
    <location>
        <begin position="175"/>
        <end position="195"/>
    </location>
</feature>
<organism evidence="13 14">
    <name type="scientific">Nothoprocta perdicaria</name>
    <name type="common">Chilean tinamou</name>
    <name type="synonym">Crypturus perdicarius</name>
    <dbReference type="NCBI Taxonomy" id="30464"/>
    <lineage>
        <taxon>Eukaryota</taxon>
        <taxon>Metazoa</taxon>
        <taxon>Chordata</taxon>
        <taxon>Craniata</taxon>
        <taxon>Vertebrata</taxon>
        <taxon>Euteleostomi</taxon>
        <taxon>Archelosauria</taxon>
        <taxon>Archosauria</taxon>
        <taxon>Dinosauria</taxon>
        <taxon>Saurischia</taxon>
        <taxon>Theropoda</taxon>
        <taxon>Coelurosauria</taxon>
        <taxon>Aves</taxon>
        <taxon>Palaeognathae</taxon>
        <taxon>Tinamiformes</taxon>
        <taxon>Tinamidae</taxon>
        <taxon>Nothoprocta</taxon>
    </lineage>
</organism>
<evidence type="ECO:0000256" key="3">
    <source>
        <dbReference type="ARBA" id="ARBA00022692"/>
    </source>
</evidence>
<keyword evidence="5" id="KW-0297">G-protein coupled receptor</keyword>
<dbReference type="GO" id="GO:0032870">
    <property type="term" value="P:cellular response to hormone stimulus"/>
    <property type="evidence" value="ECO:0007669"/>
    <property type="project" value="TreeGrafter"/>
</dbReference>
<dbReference type="PANTHER" id="PTHR24241:SF69">
    <property type="entry name" value="GONADOTROPIN-RELEASING HORMONE II RECEPTOR-RELATED"/>
    <property type="match status" value="1"/>
</dbReference>
<evidence type="ECO:0000256" key="4">
    <source>
        <dbReference type="ARBA" id="ARBA00022989"/>
    </source>
</evidence>
<reference evidence="13" key="2">
    <citation type="submission" date="2025-09" db="UniProtKB">
        <authorList>
            <consortium name="Ensembl"/>
        </authorList>
    </citation>
    <scope>IDENTIFICATION</scope>
</reference>
<feature type="transmembrane region" description="Helical" evidence="11">
    <location>
        <begin position="226"/>
        <end position="249"/>
    </location>
</feature>
<feature type="transmembrane region" description="Helical" evidence="11">
    <location>
        <begin position="95"/>
        <end position="114"/>
    </location>
</feature>
<feature type="transmembrane region" description="Helical" evidence="11">
    <location>
        <begin position="281"/>
        <end position="301"/>
    </location>
</feature>
<keyword evidence="14" id="KW-1185">Reference proteome</keyword>
<feature type="compositionally biased region" description="Polar residues" evidence="10">
    <location>
        <begin position="14"/>
        <end position="24"/>
    </location>
</feature>
<keyword evidence="3 11" id="KW-0812">Transmembrane</keyword>
<reference evidence="13" key="1">
    <citation type="submission" date="2025-08" db="UniProtKB">
        <authorList>
            <consortium name="Ensembl"/>
        </authorList>
    </citation>
    <scope>IDENTIFICATION</scope>
</reference>
<dbReference type="PANTHER" id="PTHR24241">
    <property type="entry name" value="NEUROPEPTIDE RECEPTOR-RELATED G-PROTEIN COUPLED RECEPTOR"/>
    <property type="match status" value="1"/>
</dbReference>
<sequence>MAAPGPGAPPTGGSRQDGNSSGATSAAGPPPERGCAWSPPANGSEEPPRLPTFSPAAQARVGITLALFALAAGCNVAVLRAAGGRRRGRRSHVRLLLQHLAAADLLVAVVAMPLDAAWNITLQWRAGDLACRLLMYLKLLAMYASAFVTVVISLDRHTAILRPLAIARARRRSQLMLCAAWLLSAGLSVPQLFLFRVVTVRSARNFTQCSTRGSFAQPWHETLYNVLGFAGLFVLPLLVMVCCYARILLAISRRMGSRLFSSRDASLRCSTSHMPRARLRMLRMSLVIVTSFVVCWTPYYLLGLWHWFCPRVVEKRVSQSLSHILFIFGLFNACLDPITYGLFSLPWRRGRRCPCVLGPAPQPPSPATGSFRCSASSVPARRRQEAPELPPGPGTQESGAL</sequence>
<evidence type="ECO:0000256" key="2">
    <source>
        <dbReference type="ARBA" id="ARBA00022475"/>
    </source>
</evidence>
<evidence type="ECO:0000313" key="14">
    <source>
        <dbReference type="Proteomes" id="UP000694420"/>
    </source>
</evidence>
<protein>
    <submittedName>
        <fullName evidence="13">Gonadotropin-releasing hormone II receptor-like</fullName>
    </submittedName>
</protein>
<dbReference type="GO" id="GO:0042277">
    <property type="term" value="F:peptide binding"/>
    <property type="evidence" value="ECO:0007669"/>
    <property type="project" value="TreeGrafter"/>
</dbReference>
<keyword evidence="9" id="KW-0807">Transducer</keyword>
<feature type="region of interest" description="Disordered" evidence="10">
    <location>
        <begin position="1"/>
        <end position="53"/>
    </location>
</feature>
<keyword evidence="7" id="KW-1015">Disulfide bond</keyword>
<dbReference type="InterPro" id="IPR000276">
    <property type="entry name" value="GPCR_Rhodpsn"/>
</dbReference>
<dbReference type="PRINTS" id="PR00529">
    <property type="entry name" value="GNADOTRPHINR"/>
</dbReference>
<evidence type="ECO:0000256" key="1">
    <source>
        <dbReference type="ARBA" id="ARBA00004651"/>
    </source>
</evidence>
<dbReference type="PROSITE" id="PS50262">
    <property type="entry name" value="G_PROTEIN_RECEP_F1_2"/>
    <property type="match status" value="1"/>
</dbReference>
<feature type="transmembrane region" description="Helical" evidence="11">
    <location>
        <begin position="134"/>
        <end position="154"/>
    </location>
</feature>
<gene>
    <name evidence="13" type="primary">LOC112948396</name>
</gene>
<evidence type="ECO:0000256" key="8">
    <source>
        <dbReference type="ARBA" id="ARBA00023170"/>
    </source>
</evidence>
<feature type="region of interest" description="Disordered" evidence="10">
    <location>
        <begin position="361"/>
        <end position="401"/>
    </location>
</feature>
<keyword evidence="6 11" id="KW-0472">Membrane</keyword>
<evidence type="ECO:0000256" key="9">
    <source>
        <dbReference type="ARBA" id="ARBA00023224"/>
    </source>
</evidence>
<feature type="domain" description="G-protein coupled receptors family 1 profile" evidence="12">
    <location>
        <begin position="74"/>
        <end position="340"/>
    </location>
</feature>
<dbReference type="SUPFAM" id="SSF81321">
    <property type="entry name" value="Family A G protein-coupled receptor-like"/>
    <property type="match status" value="1"/>
</dbReference>
<comment type="subcellular location">
    <subcellularLocation>
        <location evidence="1">Cell membrane</location>
        <topology evidence="1">Multi-pass membrane protein</topology>
    </subcellularLocation>
</comment>
<proteinExistence type="predicted"/>
<dbReference type="GO" id="GO:0016500">
    <property type="term" value="F:protein-hormone receptor activity"/>
    <property type="evidence" value="ECO:0007669"/>
    <property type="project" value="InterPro"/>
</dbReference>
<dbReference type="GO" id="GO:0005886">
    <property type="term" value="C:plasma membrane"/>
    <property type="evidence" value="ECO:0007669"/>
    <property type="project" value="UniProtKB-SubCell"/>
</dbReference>
<evidence type="ECO:0000256" key="7">
    <source>
        <dbReference type="ARBA" id="ARBA00023157"/>
    </source>
</evidence>
<dbReference type="PRINTS" id="PR00237">
    <property type="entry name" value="GPCRRHODOPSN"/>
</dbReference>
<dbReference type="InterPro" id="IPR001658">
    <property type="entry name" value="GphnRH_fam_rcpt"/>
</dbReference>
<dbReference type="InterPro" id="IPR017452">
    <property type="entry name" value="GPCR_Rhodpsn_7TM"/>
</dbReference>
<dbReference type="AlphaFoldDB" id="A0A8C6ZHL6"/>
<evidence type="ECO:0000313" key="13">
    <source>
        <dbReference type="Ensembl" id="ENSNPEP00000012582.1"/>
    </source>
</evidence>
<dbReference type="Ensembl" id="ENSNPET00000012891.1">
    <property type="protein sequence ID" value="ENSNPEP00000012582.1"/>
    <property type="gene ID" value="ENSNPEG00000009366.1"/>
</dbReference>